<evidence type="ECO:0000256" key="11">
    <source>
        <dbReference type="ARBA" id="ARBA00047838"/>
    </source>
</evidence>
<dbReference type="GO" id="GO:0000105">
    <property type="term" value="P:L-histidine biosynthetic process"/>
    <property type="evidence" value="ECO:0007669"/>
    <property type="project" value="UniProtKB-UniPathway"/>
</dbReference>
<dbReference type="KEGG" id="mgm:Mmc1_2421"/>
<dbReference type="NCBIfam" id="TIGR03572">
    <property type="entry name" value="WbuZ"/>
    <property type="match status" value="1"/>
</dbReference>
<gene>
    <name evidence="13" type="ordered locus">Mmc1_2421</name>
</gene>
<dbReference type="InterPro" id="IPR020021">
    <property type="entry name" value="Glycosyl_amidation-assoc_WbuZ"/>
</dbReference>
<dbReference type="Proteomes" id="UP000002586">
    <property type="component" value="Chromosome"/>
</dbReference>
<comment type="catalytic activity">
    <reaction evidence="11">
        <text>5-[(5-phospho-1-deoxy-D-ribulos-1-ylimino)methylamino]-1-(5-phospho-beta-D-ribosyl)imidazole-4-carboxamide + L-glutamine = D-erythro-1-(imidazol-4-yl)glycerol 3-phosphate + 5-amino-1-(5-phospho-beta-D-ribosyl)imidazole-4-carboxamide + L-glutamate + H(+)</text>
        <dbReference type="Rhea" id="RHEA:24793"/>
        <dbReference type="ChEBI" id="CHEBI:15378"/>
        <dbReference type="ChEBI" id="CHEBI:29985"/>
        <dbReference type="ChEBI" id="CHEBI:58278"/>
        <dbReference type="ChEBI" id="CHEBI:58359"/>
        <dbReference type="ChEBI" id="CHEBI:58475"/>
        <dbReference type="ChEBI" id="CHEBI:58525"/>
        <dbReference type="EC" id="4.3.2.10"/>
    </reaction>
</comment>
<keyword evidence="8 13" id="KW-0456">Lyase</keyword>
<comment type="function">
    <text evidence="9">IGPS catalyzes the conversion of PRFAR and glutamine to IGP, AICAR and glutamate. The HisF subunit catalyzes the cyclization activity that produces IGP and AICAR from PRFAR using the ammonia provided by the HisH subunit.</text>
</comment>
<dbReference type="PANTHER" id="PTHR21235">
    <property type="entry name" value="IMIDAZOLE GLYCEROL PHOSPHATE SYNTHASE SUBUNIT HISF/H IGP SYNTHASE SUBUNIT HISF/H"/>
    <property type="match status" value="1"/>
</dbReference>
<dbReference type="InterPro" id="IPR013785">
    <property type="entry name" value="Aldolase_TIM"/>
</dbReference>
<evidence type="ECO:0000256" key="6">
    <source>
        <dbReference type="ARBA" id="ARBA00022605"/>
    </source>
</evidence>
<dbReference type="eggNOG" id="COG0107">
    <property type="taxonomic scope" value="Bacteria"/>
</dbReference>
<organism evidence="13 14">
    <name type="scientific">Magnetococcus marinus (strain ATCC BAA-1437 / JCM 17883 / MC-1)</name>
    <dbReference type="NCBI Taxonomy" id="156889"/>
    <lineage>
        <taxon>Bacteria</taxon>
        <taxon>Pseudomonadati</taxon>
        <taxon>Pseudomonadota</taxon>
        <taxon>Magnetococcia</taxon>
        <taxon>Magnetococcales</taxon>
        <taxon>Magnetococcaceae</taxon>
        <taxon>Magnetococcus</taxon>
    </lineage>
</organism>
<dbReference type="InterPro" id="IPR004651">
    <property type="entry name" value="HisF"/>
</dbReference>
<dbReference type="OrthoDB" id="9781903at2"/>
<reference evidence="13 14" key="2">
    <citation type="journal article" date="2012" name="Int. J. Syst. Evol. Microbiol.">
        <title>Magnetococcus marinus gen. nov., sp. nov., a marine, magnetotactic bacterium that represents a novel lineage (Magnetococcaceae fam. nov.; Magnetococcales ord. nov.) at the base of the Alphaproteobacteria.</title>
        <authorList>
            <person name="Bazylinski D.A."/>
            <person name="Williams T.J."/>
            <person name="Lefevre C.T."/>
            <person name="Berg R.J."/>
            <person name="Zhang C.L."/>
            <person name="Bowser S.S."/>
            <person name="Dean A.J."/>
            <person name="Beveridge T.J."/>
        </authorList>
    </citation>
    <scope>NUCLEOTIDE SEQUENCE [LARGE SCALE GENOMIC DNA]</scope>
    <source>
        <strain evidence="14">ATCC BAA-1437 / JCM 17883 / MC-1</strain>
    </source>
</reference>
<dbReference type="GO" id="GO:0000107">
    <property type="term" value="F:imidazoleglycerol-phosphate synthase activity"/>
    <property type="evidence" value="ECO:0007669"/>
    <property type="project" value="InterPro"/>
</dbReference>
<comment type="subunit">
    <text evidence="3">Heterodimer of HisH and HisF.</text>
</comment>
<dbReference type="PANTHER" id="PTHR21235:SF2">
    <property type="entry name" value="IMIDAZOLE GLYCEROL PHOSPHATE SYNTHASE HISHF"/>
    <property type="match status" value="1"/>
</dbReference>
<name>A0LAC8_MAGMM</name>
<dbReference type="HOGENOM" id="CLU_048577_4_0_5"/>
<reference evidence="14" key="1">
    <citation type="journal article" date="2009" name="Appl. Environ. Microbiol.">
        <title>Complete genome sequence of the chemolithoautotrophic marine magnetotactic coccus strain MC-1.</title>
        <authorList>
            <person name="Schubbe S."/>
            <person name="Williams T.J."/>
            <person name="Xie G."/>
            <person name="Kiss H.E."/>
            <person name="Brettin T.S."/>
            <person name="Martinez D."/>
            <person name="Ross C.A."/>
            <person name="Schuler D."/>
            <person name="Cox B.L."/>
            <person name="Nealson K.H."/>
            <person name="Bazylinski D.A."/>
        </authorList>
    </citation>
    <scope>NUCLEOTIDE SEQUENCE [LARGE SCALE GENOMIC DNA]</scope>
    <source>
        <strain evidence="14">ATCC BAA-1437 / JCM 17883 / MC-1</strain>
    </source>
</reference>
<evidence type="ECO:0000256" key="1">
    <source>
        <dbReference type="ARBA" id="ARBA00005091"/>
    </source>
</evidence>
<evidence type="ECO:0000256" key="7">
    <source>
        <dbReference type="ARBA" id="ARBA00023102"/>
    </source>
</evidence>
<dbReference type="GO" id="GO:0016833">
    <property type="term" value="F:oxo-acid-lyase activity"/>
    <property type="evidence" value="ECO:0007669"/>
    <property type="project" value="InterPro"/>
</dbReference>
<keyword evidence="6 12" id="KW-0028">Amino-acid biosynthesis</keyword>
<keyword evidence="14" id="KW-1185">Reference proteome</keyword>
<dbReference type="EC" id="4.3.2.10" evidence="4"/>
<dbReference type="InterPro" id="IPR050064">
    <property type="entry name" value="IGPS_HisA/HisF"/>
</dbReference>
<evidence type="ECO:0000256" key="8">
    <source>
        <dbReference type="ARBA" id="ARBA00023239"/>
    </source>
</evidence>
<evidence type="ECO:0000256" key="12">
    <source>
        <dbReference type="RuleBase" id="RU003657"/>
    </source>
</evidence>
<dbReference type="Pfam" id="PF00977">
    <property type="entry name" value="His_biosynth"/>
    <property type="match status" value="1"/>
</dbReference>
<dbReference type="NCBIfam" id="NF038364">
    <property type="entry name" value="AglZ_HisF2_fam"/>
    <property type="match status" value="1"/>
</dbReference>
<dbReference type="STRING" id="156889.Mmc1_2421"/>
<sequence>MRRIRVIPTLLLKEGRLVKTVRFNQAKATYVGDPVNTAKIFNDKEVDELAVLDISASRRGAEPDFECVEQLASECFMPLLYGGGVRNLQQIQRLFHSGVEKVMLNTAFFSGSGLLQEAVKIYGSQSLGVSIDVKKDLWGRYRVMSQGGQRKTGLDPVVAAQQAEQAGAGELLLNAMDQDGMQQGYDLELVQRVSRGVAIPVIAVGGAASVADFRTVVTQAGAAAVAAGSMFVFRGPHRAVLVNYPNQEQLQNELFQHLES</sequence>
<dbReference type="SUPFAM" id="SSF51366">
    <property type="entry name" value="Ribulose-phoshate binding barrel"/>
    <property type="match status" value="1"/>
</dbReference>
<dbReference type="AlphaFoldDB" id="A0LAC8"/>
<evidence type="ECO:0000313" key="14">
    <source>
        <dbReference type="Proteomes" id="UP000002586"/>
    </source>
</evidence>
<evidence type="ECO:0000313" key="13">
    <source>
        <dbReference type="EMBL" id="ABK44921.1"/>
    </source>
</evidence>
<dbReference type="RefSeq" id="WP_011714041.1">
    <property type="nucleotide sequence ID" value="NC_008576.1"/>
</dbReference>
<dbReference type="InterPro" id="IPR011060">
    <property type="entry name" value="RibuloseP-bd_barrel"/>
</dbReference>
<evidence type="ECO:0000256" key="9">
    <source>
        <dbReference type="ARBA" id="ARBA00025475"/>
    </source>
</evidence>
<accession>A0LAC8</accession>
<dbReference type="Gene3D" id="3.20.20.70">
    <property type="entry name" value="Aldolase class I"/>
    <property type="match status" value="1"/>
</dbReference>
<dbReference type="EMBL" id="CP000471">
    <property type="protein sequence ID" value="ABK44921.1"/>
    <property type="molecule type" value="Genomic_DNA"/>
</dbReference>
<protein>
    <recommendedName>
        <fullName evidence="4">imidazole glycerol-phosphate synthase</fullName>
        <ecNumber evidence="4">4.3.2.10</ecNumber>
    </recommendedName>
    <alternativeName>
        <fullName evidence="10">IGP synthase cyclase subunit</fullName>
    </alternativeName>
</protein>
<keyword evidence="7 12" id="KW-0368">Histidine biosynthesis</keyword>
<evidence type="ECO:0000256" key="10">
    <source>
        <dbReference type="ARBA" id="ARBA00030264"/>
    </source>
</evidence>
<dbReference type="CDD" id="cd04731">
    <property type="entry name" value="HisF"/>
    <property type="match status" value="1"/>
</dbReference>
<comment type="pathway">
    <text evidence="1">Amino-acid biosynthesis; L-histidine biosynthesis; L-histidine from 5-phospho-alpha-D-ribose 1-diphosphate: step 5/9.</text>
</comment>
<proteinExistence type="inferred from homology"/>
<evidence type="ECO:0000256" key="3">
    <source>
        <dbReference type="ARBA" id="ARBA00011152"/>
    </source>
</evidence>
<evidence type="ECO:0000256" key="4">
    <source>
        <dbReference type="ARBA" id="ARBA00012809"/>
    </source>
</evidence>
<evidence type="ECO:0000256" key="2">
    <source>
        <dbReference type="ARBA" id="ARBA00009667"/>
    </source>
</evidence>
<dbReference type="UniPathway" id="UPA00031">
    <property type="reaction ID" value="UER00010"/>
</dbReference>
<keyword evidence="5" id="KW-0963">Cytoplasm</keyword>
<dbReference type="InterPro" id="IPR006062">
    <property type="entry name" value="His_biosynth"/>
</dbReference>
<comment type="similarity">
    <text evidence="2 12">Belongs to the HisA/HisF family.</text>
</comment>
<evidence type="ECO:0000256" key="5">
    <source>
        <dbReference type="ARBA" id="ARBA00022490"/>
    </source>
</evidence>